<evidence type="ECO:0000256" key="4">
    <source>
        <dbReference type="ARBA" id="ARBA00022827"/>
    </source>
</evidence>
<dbReference type="Gene3D" id="3.50.50.60">
    <property type="entry name" value="FAD/NAD(P)-binding domain"/>
    <property type="match status" value="2"/>
</dbReference>
<keyword evidence="3" id="KW-0285">Flavoprotein</keyword>
<dbReference type="EMBL" id="JBHUDK010000002">
    <property type="protein sequence ID" value="MFD1597923.1"/>
    <property type="molecule type" value="Genomic_DNA"/>
</dbReference>
<dbReference type="RefSeq" id="WP_256421274.1">
    <property type="nucleotide sequence ID" value="NZ_JANHDI010000007.1"/>
</dbReference>
<dbReference type="InterPro" id="IPR007867">
    <property type="entry name" value="GMC_OxRtase_C"/>
</dbReference>
<feature type="domain" description="4Fe-4S ferredoxin-type" evidence="7">
    <location>
        <begin position="202"/>
        <end position="231"/>
    </location>
</feature>
<evidence type="ECO:0000256" key="5">
    <source>
        <dbReference type="ARBA" id="ARBA00023002"/>
    </source>
</evidence>
<evidence type="ECO:0000256" key="2">
    <source>
        <dbReference type="ARBA" id="ARBA00010790"/>
    </source>
</evidence>
<sequence length="553" mass="60670">MSESSSESRDRTPVPDPDVCVVGSGVAGALAAYSLSKGGHEVVILEAGPRFDRESRRQRMEAAIRPEVGFEEVWDVGGARDRYASSGDVYYRLNRTRVKGIGGTSLHWLGMATRFHEKDFEMNSRYGLASDWPIGYDDLRPYYARAERELGVAGADDNPFGPPREQEYPMDAFPPSYSDSLFAAACEELGITMHTIPQARNSEPYDDRTQCLGFSTCIPVCPSGAKYSADIHVRKAEAEGARVVDRAPVQRLVHDDEGAHVEAAVYATPDGERHRQTADRFVLACGAVEIPRLLLLSASETYPDGLANTSGAVGRYFMDHPIVRVEGVLDEPTNQNPIGFYTSETHQFYDHEEPTPGSIKLAFENIDPVSGTTRALRGGDRDTREDMFDPLVGDKWGDEALEEMRADTPNRRVGMIANPELLPREGNAVTLDLSRTDGFGNPVPDVSWSLGSHARETMAYAREIQRDIMDELGAEITFESDFDSPRPASHKMGTTRMGTDPAESVVRPTLRTHDVRNLYVASGSVFVTGGATHPTLTIAALALKAADHVDESL</sequence>
<comment type="caution">
    <text evidence="8">The sequence shown here is derived from an EMBL/GenBank/DDBJ whole genome shotgun (WGS) entry which is preliminary data.</text>
</comment>
<organism evidence="8 9">
    <name type="scientific">Halobellus rarus</name>
    <dbReference type="NCBI Taxonomy" id="1126237"/>
    <lineage>
        <taxon>Archaea</taxon>
        <taxon>Methanobacteriati</taxon>
        <taxon>Methanobacteriota</taxon>
        <taxon>Stenosarchaea group</taxon>
        <taxon>Halobacteria</taxon>
        <taxon>Halobacteriales</taxon>
        <taxon>Haloferacaceae</taxon>
        <taxon>Halobellus</taxon>
    </lineage>
</organism>
<dbReference type="PANTHER" id="PTHR42784:SF1">
    <property type="entry name" value="PYRANOSE 2-OXIDASE"/>
    <property type="match status" value="1"/>
</dbReference>
<comment type="cofactor">
    <cofactor evidence="1">
        <name>FAD</name>
        <dbReference type="ChEBI" id="CHEBI:57692"/>
    </cofactor>
</comment>
<keyword evidence="5" id="KW-0560">Oxidoreductase</keyword>
<reference evidence="8 9" key="1">
    <citation type="journal article" date="2019" name="Int. J. Syst. Evol. Microbiol.">
        <title>The Global Catalogue of Microorganisms (GCM) 10K type strain sequencing project: providing services to taxonomists for standard genome sequencing and annotation.</title>
        <authorList>
            <consortium name="The Broad Institute Genomics Platform"/>
            <consortium name="The Broad Institute Genome Sequencing Center for Infectious Disease"/>
            <person name="Wu L."/>
            <person name="Ma J."/>
        </authorList>
    </citation>
    <scope>NUCLEOTIDE SEQUENCE [LARGE SCALE GENOMIC DNA]</scope>
    <source>
        <strain evidence="8 9">CGMCC 1.12121</strain>
    </source>
</reference>
<dbReference type="InterPro" id="IPR051473">
    <property type="entry name" value="P2Ox-like"/>
</dbReference>
<protein>
    <submittedName>
        <fullName evidence="8">GMC family oxidoreductase</fullName>
    </submittedName>
</protein>
<dbReference type="Pfam" id="PF05199">
    <property type="entry name" value="GMC_oxred_C"/>
    <property type="match status" value="1"/>
</dbReference>
<keyword evidence="9" id="KW-1185">Reference proteome</keyword>
<dbReference type="SUPFAM" id="SSF51905">
    <property type="entry name" value="FAD/NAD(P)-binding domain"/>
    <property type="match status" value="1"/>
</dbReference>
<accession>A0ABD6CIT1</accession>
<gene>
    <name evidence="8" type="ORF">ACFSBX_02995</name>
</gene>
<dbReference type="InterPro" id="IPR006076">
    <property type="entry name" value="FAD-dep_OxRdtase"/>
</dbReference>
<dbReference type="Pfam" id="PF01266">
    <property type="entry name" value="DAO"/>
    <property type="match status" value="1"/>
</dbReference>
<dbReference type="InterPro" id="IPR036188">
    <property type="entry name" value="FAD/NAD-bd_sf"/>
</dbReference>
<dbReference type="InterPro" id="IPR000172">
    <property type="entry name" value="GMC_OxRdtase_N"/>
</dbReference>
<dbReference type="GO" id="GO:0016491">
    <property type="term" value="F:oxidoreductase activity"/>
    <property type="evidence" value="ECO:0007669"/>
    <property type="project" value="UniProtKB-KW"/>
</dbReference>
<dbReference type="PROSITE" id="PS51379">
    <property type="entry name" value="4FE4S_FER_2"/>
    <property type="match status" value="1"/>
</dbReference>
<dbReference type="Pfam" id="PF00732">
    <property type="entry name" value="GMC_oxred_N"/>
    <property type="match status" value="1"/>
</dbReference>
<dbReference type="SUPFAM" id="SSF54373">
    <property type="entry name" value="FAD-linked reductases, C-terminal domain"/>
    <property type="match status" value="1"/>
</dbReference>
<name>A0ABD6CIT1_9EURY</name>
<feature type="region of interest" description="Disordered" evidence="6">
    <location>
        <begin position="480"/>
        <end position="501"/>
    </location>
</feature>
<keyword evidence="4" id="KW-0274">FAD</keyword>
<dbReference type="InterPro" id="IPR017896">
    <property type="entry name" value="4Fe4S_Fe-S-bd"/>
</dbReference>
<evidence type="ECO:0000256" key="3">
    <source>
        <dbReference type="ARBA" id="ARBA00022630"/>
    </source>
</evidence>
<comment type="similarity">
    <text evidence="2">Belongs to the GMC oxidoreductase family.</text>
</comment>
<evidence type="ECO:0000256" key="6">
    <source>
        <dbReference type="SAM" id="MobiDB-lite"/>
    </source>
</evidence>
<evidence type="ECO:0000313" key="9">
    <source>
        <dbReference type="Proteomes" id="UP001597085"/>
    </source>
</evidence>
<evidence type="ECO:0000256" key="1">
    <source>
        <dbReference type="ARBA" id="ARBA00001974"/>
    </source>
</evidence>
<dbReference type="PANTHER" id="PTHR42784">
    <property type="entry name" value="PYRANOSE 2-OXIDASE"/>
    <property type="match status" value="1"/>
</dbReference>
<dbReference type="AlphaFoldDB" id="A0ABD6CIT1"/>
<evidence type="ECO:0000313" key="8">
    <source>
        <dbReference type="EMBL" id="MFD1597923.1"/>
    </source>
</evidence>
<dbReference type="Proteomes" id="UP001597085">
    <property type="component" value="Unassembled WGS sequence"/>
</dbReference>
<proteinExistence type="inferred from homology"/>
<evidence type="ECO:0000259" key="7">
    <source>
        <dbReference type="PROSITE" id="PS51379"/>
    </source>
</evidence>